<dbReference type="NCBIfam" id="TIGR01615">
    <property type="entry name" value="A_thal_3542"/>
    <property type="match status" value="1"/>
</dbReference>
<sequence length="259" mass="29811">MGSLGDEDLDQMVRDYIELPDSSSSTTTSLKSSKPTTSLNSQYTYLTLQEVLRKQSTDVEVEIGEKISIYLKNMSSTVGEREARNQKKWVVMKLKMDGYDASLCKTTWDYSTFSCPKVFQFTGNYEYIEVTVMNKGGDDDHQKEKLLPTRLIVDMEFRSQFEVARPTRTYKELINTLPVIFVGTEEKLNKILCLLCPASNQSLKEKGLHIPPWRSDTYMQSKWLSKNFKRVSFSSNNIDQLGMDQNKEKNTSKCCPFIF</sequence>
<dbReference type="PANTHER" id="PTHR31579">
    <property type="entry name" value="OS03G0796600 PROTEIN"/>
    <property type="match status" value="1"/>
</dbReference>
<protein>
    <submittedName>
        <fullName evidence="1">Uncharacterized protein</fullName>
    </submittedName>
</protein>
<evidence type="ECO:0000313" key="2">
    <source>
        <dbReference type="Proteomes" id="UP001281410"/>
    </source>
</evidence>
<dbReference type="EMBL" id="JANJYJ010000001">
    <property type="protein sequence ID" value="KAK3230446.1"/>
    <property type="molecule type" value="Genomic_DNA"/>
</dbReference>
<dbReference type="Pfam" id="PF04720">
    <property type="entry name" value="PDDEXK_6"/>
    <property type="match status" value="1"/>
</dbReference>
<evidence type="ECO:0000313" key="1">
    <source>
        <dbReference type="EMBL" id="KAK3230446.1"/>
    </source>
</evidence>
<dbReference type="PANTHER" id="PTHR31579:SF34">
    <property type="entry name" value="T14N5.3 PROTEIN"/>
    <property type="match status" value="1"/>
</dbReference>
<name>A0AAE0B609_9ROSI</name>
<keyword evidence="2" id="KW-1185">Reference proteome</keyword>
<organism evidence="1 2">
    <name type="scientific">Dipteronia sinensis</name>
    <dbReference type="NCBI Taxonomy" id="43782"/>
    <lineage>
        <taxon>Eukaryota</taxon>
        <taxon>Viridiplantae</taxon>
        <taxon>Streptophyta</taxon>
        <taxon>Embryophyta</taxon>
        <taxon>Tracheophyta</taxon>
        <taxon>Spermatophyta</taxon>
        <taxon>Magnoliopsida</taxon>
        <taxon>eudicotyledons</taxon>
        <taxon>Gunneridae</taxon>
        <taxon>Pentapetalae</taxon>
        <taxon>rosids</taxon>
        <taxon>malvids</taxon>
        <taxon>Sapindales</taxon>
        <taxon>Sapindaceae</taxon>
        <taxon>Hippocastanoideae</taxon>
        <taxon>Acereae</taxon>
        <taxon>Dipteronia</taxon>
    </lineage>
</organism>
<proteinExistence type="predicted"/>
<comment type="caution">
    <text evidence="1">The sequence shown here is derived from an EMBL/GenBank/DDBJ whole genome shotgun (WGS) entry which is preliminary data.</text>
</comment>
<dbReference type="InterPro" id="IPR006502">
    <property type="entry name" value="PDDEXK-like"/>
</dbReference>
<dbReference type="AlphaFoldDB" id="A0AAE0B609"/>
<accession>A0AAE0B609</accession>
<reference evidence="1" key="1">
    <citation type="journal article" date="2023" name="Plant J.">
        <title>Genome sequences and population genomics provide insights into the demographic history, inbreeding, and mutation load of two 'living fossil' tree species of Dipteronia.</title>
        <authorList>
            <person name="Feng Y."/>
            <person name="Comes H.P."/>
            <person name="Chen J."/>
            <person name="Zhu S."/>
            <person name="Lu R."/>
            <person name="Zhang X."/>
            <person name="Li P."/>
            <person name="Qiu J."/>
            <person name="Olsen K.M."/>
            <person name="Qiu Y."/>
        </authorList>
    </citation>
    <scope>NUCLEOTIDE SEQUENCE</scope>
    <source>
        <strain evidence="1">NBL</strain>
    </source>
</reference>
<dbReference type="Proteomes" id="UP001281410">
    <property type="component" value="Unassembled WGS sequence"/>
</dbReference>
<gene>
    <name evidence="1" type="ORF">Dsin_002327</name>
</gene>